<accession>A0ABY8UM67</accession>
<protein>
    <submittedName>
        <fullName evidence="2">Uncharacterized protein</fullName>
    </submittedName>
</protein>
<evidence type="ECO:0000256" key="1">
    <source>
        <dbReference type="SAM" id="MobiDB-lite"/>
    </source>
</evidence>
<proteinExistence type="predicted"/>
<organism evidence="2 3">
    <name type="scientific">Tetradesmus obliquus</name>
    <name type="common">Green alga</name>
    <name type="synonym">Acutodesmus obliquus</name>
    <dbReference type="NCBI Taxonomy" id="3088"/>
    <lineage>
        <taxon>Eukaryota</taxon>
        <taxon>Viridiplantae</taxon>
        <taxon>Chlorophyta</taxon>
        <taxon>core chlorophytes</taxon>
        <taxon>Chlorophyceae</taxon>
        <taxon>CS clade</taxon>
        <taxon>Sphaeropleales</taxon>
        <taxon>Scenedesmaceae</taxon>
        <taxon>Tetradesmus</taxon>
    </lineage>
</organism>
<gene>
    <name evidence="2" type="ORF">OEZ85_000990</name>
</gene>
<dbReference type="EMBL" id="CP126222">
    <property type="protein sequence ID" value="WIA22556.1"/>
    <property type="molecule type" value="Genomic_DNA"/>
</dbReference>
<name>A0ABY8UM67_TETOB</name>
<keyword evidence="3" id="KW-1185">Reference proteome</keyword>
<sequence>MALAWQPASLTTWLGENRPGSLKEQQLAGGDDEGHVTSKSWIDTDHSDAEQQSSTVLRKRHCEDLGELESDSWAQEHQQQQQQQARQPSHLLKRPSQQQQLMAVVERLVQQRLAQTYEAGYRAGTQNLNGSSSSMSGGSMPPPPPVQQQMQAQMAAAAGLEASHAAAAAAGGLAGGAGAMGMTVDRAAPSMLQASGPDAAAAAAAAAGGMMGFVGGSSSSSQCMPGGLGLPSSQPLLLPAMIPRQCQLVDDILPSMQDLLTDCCE</sequence>
<feature type="region of interest" description="Disordered" evidence="1">
    <location>
        <begin position="13"/>
        <end position="56"/>
    </location>
</feature>
<dbReference type="Proteomes" id="UP001244341">
    <property type="component" value="Chromosome 15b"/>
</dbReference>
<evidence type="ECO:0000313" key="2">
    <source>
        <dbReference type="EMBL" id="WIA22556.1"/>
    </source>
</evidence>
<feature type="compositionally biased region" description="Basic and acidic residues" evidence="1">
    <location>
        <begin position="32"/>
        <end position="49"/>
    </location>
</feature>
<feature type="region of interest" description="Disordered" evidence="1">
    <location>
        <begin position="68"/>
        <end position="98"/>
    </location>
</feature>
<reference evidence="2 3" key="1">
    <citation type="submission" date="2023-05" db="EMBL/GenBank/DDBJ databases">
        <title>A 100% complete, gapless, phased diploid assembly of the Scenedesmus obliquus UTEX 3031 genome.</title>
        <authorList>
            <person name="Biondi T.C."/>
            <person name="Hanschen E.R."/>
            <person name="Kwon T."/>
            <person name="Eng W."/>
            <person name="Kruse C.P.S."/>
            <person name="Koehler S.I."/>
            <person name="Kunde Y."/>
            <person name="Gleasner C.D."/>
            <person name="You Mak K.T."/>
            <person name="Polle J."/>
            <person name="Hovde B.T."/>
            <person name="Starkenburg S.R."/>
        </authorList>
    </citation>
    <scope>NUCLEOTIDE SEQUENCE [LARGE SCALE GENOMIC DNA]</scope>
    <source>
        <strain evidence="2 3">DOE0152z</strain>
    </source>
</reference>
<feature type="region of interest" description="Disordered" evidence="1">
    <location>
        <begin position="124"/>
        <end position="147"/>
    </location>
</feature>
<feature type="compositionally biased region" description="Low complexity" evidence="1">
    <location>
        <begin position="130"/>
        <end position="139"/>
    </location>
</feature>
<evidence type="ECO:0000313" key="3">
    <source>
        <dbReference type="Proteomes" id="UP001244341"/>
    </source>
</evidence>